<feature type="transmembrane region" description="Helical" evidence="1">
    <location>
        <begin position="59"/>
        <end position="79"/>
    </location>
</feature>
<accession>A0AAW9HMA7</accession>
<proteinExistence type="predicted"/>
<protein>
    <submittedName>
        <fullName evidence="2">SdpI family protein</fullName>
    </submittedName>
</protein>
<keyword evidence="1" id="KW-1133">Transmembrane helix</keyword>
<feature type="transmembrane region" description="Helical" evidence="1">
    <location>
        <begin position="85"/>
        <end position="105"/>
    </location>
</feature>
<evidence type="ECO:0000313" key="3">
    <source>
        <dbReference type="Proteomes" id="UP001288320"/>
    </source>
</evidence>
<evidence type="ECO:0000313" key="2">
    <source>
        <dbReference type="EMBL" id="MDY5141440.1"/>
    </source>
</evidence>
<feature type="transmembrane region" description="Helical" evidence="1">
    <location>
        <begin position="6"/>
        <end position="25"/>
    </location>
</feature>
<comment type="caution">
    <text evidence="2">The sequence shown here is derived from an EMBL/GenBank/DDBJ whole genome shotgun (WGS) entry which is preliminary data.</text>
</comment>
<gene>
    <name evidence="2" type="ORF">R6G74_08995</name>
</gene>
<dbReference type="EMBL" id="JAWNFV010000025">
    <property type="protein sequence ID" value="MDY5141440.1"/>
    <property type="molecule type" value="Genomic_DNA"/>
</dbReference>
<keyword evidence="1" id="KW-0812">Transmembrane</keyword>
<dbReference type="InterPro" id="IPR025962">
    <property type="entry name" value="SdpI/YhfL"/>
</dbReference>
<dbReference type="AlphaFoldDB" id="A0AAW9HMA7"/>
<name>A0AAW9HMA7_9ACTO</name>
<dbReference type="RefSeq" id="WP_016441907.1">
    <property type="nucleotide sequence ID" value="NZ_JASOHK010000060.1"/>
</dbReference>
<organism evidence="2 3">
    <name type="scientific">Actinotignum timonense</name>
    <dbReference type="NCBI Taxonomy" id="1870995"/>
    <lineage>
        <taxon>Bacteria</taxon>
        <taxon>Bacillati</taxon>
        <taxon>Actinomycetota</taxon>
        <taxon>Actinomycetes</taxon>
        <taxon>Actinomycetales</taxon>
        <taxon>Actinomycetaceae</taxon>
        <taxon>Actinotignum</taxon>
    </lineage>
</organism>
<dbReference type="Pfam" id="PF13630">
    <property type="entry name" value="SdpI"/>
    <property type="match status" value="1"/>
</dbReference>
<evidence type="ECO:0000256" key="1">
    <source>
        <dbReference type="SAM" id="Phobius"/>
    </source>
</evidence>
<dbReference type="Proteomes" id="UP001288320">
    <property type="component" value="Unassembled WGS sequence"/>
</dbReference>
<sequence length="131" mass="13949">MTWQIAVVIVGTLWGSALLSGWLAYASRKKTLKLNELIGYRTDIIMTNQETWQEAHAAAWPWTAAATACLVLSGFAVFLPLSDGVLAAIIILSMVVLLACICAGAHRAQKVAKQILAVSADEASEPVPASK</sequence>
<keyword evidence="1" id="KW-0472">Membrane</keyword>
<reference evidence="2" key="1">
    <citation type="submission" date="2023-10" db="EMBL/GenBank/DDBJ databases">
        <title>Whole Genome based description of the genera Actinobaculum and Actinotignum reveals a complex phylogenetic relationship within the species included in the genus Actinotignum.</title>
        <authorList>
            <person name="Jensen C.S."/>
            <person name="Dargis R."/>
            <person name="Kemp M."/>
            <person name="Christensen J.J."/>
        </authorList>
    </citation>
    <scope>NUCLEOTIDE SEQUENCE</scope>
    <source>
        <strain evidence="2">SLA_B245</strain>
    </source>
</reference>